<sequence length="388" mass="43596">MNPIRRSCQSARLGLNPTVPIASGSRRAFSQCRACQRGSLPQFLTPSTPELSTLLSRLNSKILLPAHLNHDQQLLVYKKKNQTRLEAETINITLGEVTLPLEHIDRNRDIPNKWHTFKTVVEESSTPEDWENVLRMVEGFQDASIQLPEGWMQKVVRRLNQAGMQHLVLKALQRASATGMSLEDPAIAHFVMMGIHDKAASSNWEKEETKKALSMAEQVVELMERKEHLGRNDVLPGDLRSSPFVIAIPLEMAAVRVKKYTEGQDKDGKVARYALKIMIALEQDDWVKVSLAKELTAMTPSQGLRSAKDTLLNLRRRIWKLIPLWNALKTANSVLGANMPMAKEAQKLVANLRRGLADGEVSIDELTATKTEGYVRSVRKAIKDCEEL</sequence>
<comment type="caution">
    <text evidence="1">The sequence shown here is derived from an EMBL/GenBank/DDBJ whole genome shotgun (WGS) entry which is preliminary data.</text>
</comment>
<dbReference type="EMBL" id="MU003531">
    <property type="protein sequence ID" value="KAF2465173.1"/>
    <property type="molecule type" value="Genomic_DNA"/>
</dbReference>
<evidence type="ECO:0000313" key="1">
    <source>
        <dbReference type="EMBL" id="KAF2465173.1"/>
    </source>
</evidence>
<organism evidence="1 2">
    <name type="scientific">Lindgomyces ingoldianus</name>
    <dbReference type="NCBI Taxonomy" id="673940"/>
    <lineage>
        <taxon>Eukaryota</taxon>
        <taxon>Fungi</taxon>
        <taxon>Dikarya</taxon>
        <taxon>Ascomycota</taxon>
        <taxon>Pezizomycotina</taxon>
        <taxon>Dothideomycetes</taxon>
        <taxon>Pleosporomycetidae</taxon>
        <taxon>Pleosporales</taxon>
        <taxon>Lindgomycetaceae</taxon>
        <taxon>Lindgomyces</taxon>
    </lineage>
</organism>
<keyword evidence="2" id="KW-1185">Reference proteome</keyword>
<gene>
    <name evidence="1" type="ORF">BDR25DRAFT_306820</name>
</gene>
<evidence type="ECO:0000313" key="2">
    <source>
        <dbReference type="Proteomes" id="UP000799755"/>
    </source>
</evidence>
<accession>A0ACB6QEY3</accession>
<proteinExistence type="predicted"/>
<dbReference type="Proteomes" id="UP000799755">
    <property type="component" value="Unassembled WGS sequence"/>
</dbReference>
<name>A0ACB6QEY3_9PLEO</name>
<protein>
    <submittedName>
        <fullName evidence="1">Uncharacterized protein</fullName>
    </submittedName>
</protein>
<reference evidence="1" key="1">
    <citation type="journal article" date="2020" name="Stud. Mycol.">
        <title>101 Dothideomycetes genomes: a test case for predicting lifestyles and emergence of pathogens.</title>
        <authorList>
            <person name="Haridas S."/>
            <person name="Albert R."/>
            <person name="Binder M."/>
            <person name="Bloem J."/>
            <person name="Labutti K."/>
            <person name="Salamov A."/>
            <person name="Andreopoulos B."/>
            <person name="Baker S."/>
            <person name="Barry K."/>
            <person name="Bills G."/>
            <person name="Bluhm B."/>
            <person name="Cannon C."/>
            <person name="Castanera R."/>
            <person name="Culley D."/>
            <person name="Daum C."/>
            <person name="Ezra D."/>
            <person name="Gonzalez J."/>
            <person name="Henrissat B."/>
            <person name="Kuo A."/>
            <person name="Liang C."/>
            <person name="Lipzen A."/>
            <person name="Lutzoni F."/>
            <person name="Magnuson J."/>
            <person name="Mondo S."/>
            <person name="Nolan M."/>
            <person name="Ohm R."/>
            <person name="Pangilinan J."/>
            <person name="Park H.-J."/>
            <person name="Ramirez L."/>
            <person name="Alfaro M."/>
            <person name="Sun H."/>
            <person name="Tritt A."/>
            <person name="Yoshinaga Y."/>
            <person name="Zwiers L.-H."/>
            <person name="Turgeon B."/>
            <person name="Goodwin S."/>
            <person name="Spatafora J."/>
            <person name="Crous P."/>
            <person name="Grigoriev I."/>
        </authorList>
    </citation>
    <scope>NUCLEOTIDE SEQUENCE</scope>
    <source>
        <strain evidence="1">ATCC 200398</strain>
    </source>
</reference>